<comment type="caution">
    <text evidence="2">The sequence shown here is derived from an EMBL/GenBank/DDBJ whole genome shotgun (WGS) entry which is preliminary data.</text>
</comment>
<evidence type="ECO:0000313" key="2">
    <source>
        <dbReference type="EMBL" id="CAL1292960.1"/>
    </source>
</evidence>
<dbReference type="EMBL" id="CAXIEN010000317">
    <property type="protein sequence ID" value="CAL1292960.1"/>
    <property type="molecule type" value="Genomic_DNA"/>
</dbReference>
<organism evidence="2 3">
    <name type="scientific">Larinioides sclopetarius</name>
    <dbReference type="NCBI Taxonomy" id="280406"/>
    <lineage>
        <taxon>Eukaryota</taxon>
        <taxon>Metazoa</taxon>
        <taxon>Ecdysozoa</taxon>
        <taxon>Arthropoda</taxon>
        <taxon>Chelicerata</taxon>
        <taxon>Arachnida</taxon>
        <taxon>Araneae</taxon>
        <taxon>Araneomorphae</taxon>
        <taxon>Entelegynae</taxon>
        <taxon>Araneoidea</taxon>
        <taxon>Araneidae</taxon>
        <taxon>Larinioides</taxon>
    </lineage>
</organism>
<evidence type="ECO:0000313" key="3">
    <source>
        <dbReference type="Proteomes" id="UP001497382"/>
    </source>
</evidence>
<feature type="non-terminal residue" evidence="2">
    <location>
        <position position="1"/>
    </location>
</feature>
<dbReference type="AlphaFoldDB" id="A0AAV2B9R0"/>
<protein>
    <submittedName>
        <fullName evidence="2">Uncharacterized protein</fullName>
    </submittedName>
</protein>
<reference evidence="2 3" key="1">
    <citation type="submission" date="2024-04" db="EMBL/GenBank/DDBJ databases">
        <authorList>
            <person name="Rising A."/>
            <person name="Reimegard J."/>
            <person name="Sonavane S."/>
            <person name="Akerstrom W."/>
            <person name="Nylinder S."/>
            <person name="Hedman E."/>
            <person name="Kallberg Y."/>
        </authorList>
    </citation>
    <scope>NUCLEOTIDE SEQUENCE [LARGE SCALE GENOMIC DNA]</scope>
</reference>
<feature type="compositionally biased region" description="Basic residues" evidence="1">
    <location>
        <begin position="58"/>
        <end position="78"/>
    </location>
</feature>
<feature type="compositionally biased region" description="Polar residues" evidence="1">
    <location>
        <begin position="403"/>
        <end position="415"/>
    </location>
</feature>
<sequence length="415" mass="47117">EDHVCKIKDFSEALTCNEELKKFFLCKGDSEGLAKKKDKKAADGGQNRKKACQQIVKSKQKGPRIKAGKTTKAGKKKKQEVTKTGKTKESKDKCTAYFSVELSDKDLRSILKNCSDKIILNMPSKKQERIAQIQCKIAGYETKKKKILKIVSQTGEKKEEISRTSDTLQKLKEKNIEKPIIEGVNNNIQNVPPFMDLSSNEQAYKNSEDLQHEVNSSASRIQHGNCSDCNNNKYEFKFRAPIYHYADFLSSYSETEASPHSSSESILSRSSYLMTSSRADSEYDENIQHPSSVCDKIRLAADDNNICGEYSTNDVLEDLEQTDAKSSLESILSALSLDEEKSVDSDSKRSSESERPQRKMENKAFENGSLYWLRQWRLTQKNDFEAGETIPTRNSRNRDCNYDSLTSSRSYQKGR</sequence>
<evidence type="ECO:0000256" key="1">
    <source>
        <dbReference type="SAM" id="MobiDB-lite"/>
    </source>
</evidence>
<dbReference type="Proteomes" id="UP001497382">
    <property type="component" value="Unassembled WGS sequence"/>
</dbReference>
<feature type="region of interest" description="Disordered" evidence="1">
    <location>
        <begin position="384"/>
        <end position="415"/>
    </location>
</feature>
<name>A0AAV2B9R0_9ARAC</name>
<proteinExistence type="predicted"/>
<gene>
    <name evidence="2" type="ORF">LARSCL_LOCUS17935</name>
</gene>
<feature type="region of interest" description="Disordered" evidence="1">
    <location>
        <begin position="339"/>
        <end position="362"/>
    </location>
</feature>
<accession>A0AAV2B9R0</accession>
<keyword evidence="3" id="KW-1185">Reference proteome</keyword>
<feature type="region of interest" description="Disordered" evidence="1">
    <location>
        <begin position="37"/>
        <end position="85"/>
    </location>
</feature>